<dbReference type="InterPro" id="IPR036390">
    <property type="entry name" value="WH_DNA-bd_sf"/>
</dbReference>
<dbReference type="Gene3D" id="1.10.10.10">
    <property type="entry name" value="Winged helix-like DNA-binding domain superfamily/Winged helix DNA-binding domain"/>
    <property type="match status" value="1"/>
</dbReference>
<dbReference type="PROSITE" id="PS50987">
    <property type="entry name" value="HTH_ARSR_2"/>
    <property type="match status" value="1"/>
</dbReference>
<protein>
    <submittedName>
        <fullName evidence="5">Helix-turn-helix transcriptional regulator</fullName>
    </submittedName>
</protein>
<evidence type="ECO:0000256" key="1">
    <source>
        <dbReference type="ARBA" id="ARBA00023015"/>
    </source>
</evidence>
<dbReference type="SUPFAM" id="SSF46785">
    <property type="entry name" value="Winged helix' DNA-binding domain"/>
    <property type="match status" value="1"/>
</dbReference>
<evidence type="ECO:0000256" key="3">
    <source>
        <dbReference type="ARBA" id="ARBA00023163"/>
    </source>
</evidence>
<feature type="domain" description="HTH arsR-type" evidence="4">
    <location>
        <begin position="21"/>
        <end position="120"/>
    </location>
</feature>
<dbReference type="GO" id="GO:0003677">
    <property type="term" value="F:DNA binding"/>
    <property type="evidence" value="ECO:0007669"/>
    <property type="project" value="UniProtKB-KW"/>
</dbReference>
<proteinExistence type="predicted"/>
<organism evidence="5 6">
    <name type="scientific">Candidatus Nephthysia bennettiae</name>
    <dbReference type="NCBI Taxonomy" id="3127016"/>
    <lineage>
        <taxon>Bacteria</taxon>
        <taxon>Bacillati</taxon>
        <taxon>Candidatus Dormiibacterota</taxon>
        <taxon>Candidatus Dormibacteria</taxon>
        <taxon>Candidatus Dormibacterales</taxon>
        <taxon>Candidatus Dormibacteraceae</taxon>
        <taxon>Candidatus Nephthysia</taxon>
    </lineage>
</organism>
<dbReference type="CDD" id="cd00090">
    <property type="entry name" value="HTH_ARSR"/>
    <property type="match status" value="1"/>
</dbReference>
<dbReference type="PANTHER" id="PTHR33154">
    <property type="entry name" value="TRANSCRIPTIONAL REGULATOR, ARSR FAMILY"/>
    <property type="match status" value="1"/>
</dbReference>
<evidence type="ECO:0000256" key="2">
    <source>
        <dbReference type="ARBA" id="ARBA00023125"/>
    </source>
</evidence>
<evidence type="ECO:0000259" key="4">
    <source>
        <dbReference type="PROSITE" id="PS50987"/>
    </source>
</evidence>
<dbReference type="GO" id="GO:0003700">
    <property type="term" value="F:DNA-binding transcription factor activity"/>
    <property type="evidence" value="ECO:0007669"/>
    <property type="project" value="InterPro"/>
</dbReference>
<reference evidence="5" key="1">
    <citation type="submission" date="2020-10" db="EMBL/GenBank/DDBJ databases">
        <title>Ca. Dormibacterota MAGs.</title>
        <authorList>
            <person name="Montgomery K."/>
        </authorList>
    </citation>
    <scope>NUCLEOTIDE SEQUENCE [LARGE SCALE GENOMIC DNA]</scope>
    <source>
        <strain evidence="5">SC8812_S17_10</strain>
    </source>
</reference>
<evidence type="ECO:0000313" key="5">
    <source>
        <dbReference type="EMBL" id="MBJ7599950.1"/>
    </source>
</evidence>
<dbReference type="InterPro" id="IPR036388">
    <property type="entry name" value="WH-like_DNA-bd_sf"/>
</dbReference>
<name>A0A934K7V0_9BACT</name>
<keyword evidence="2" id="KW-0238">DNA-binding</keyword>
<keyword evidence="3" id="KW-0804">Transcription</keyword>
<dbReference type="InterPro" id="IPR011991">
    <property type="entry name" value="ArsR-like_HTH"/>
</dbReference>
<keyword evidence="1" id="KW-0805">Transcription regulation</keyword>
<dbReference type="PRINTS" id="PR00778">
    <property type="entry name" value="HTHARSR"/>
</dbReference>
<dbReference type="PANTHER" id="PTHR33154:SF18">
    <property type="entry name" value="ARSENICAL RESISTANCE OPERON REPRESSOR"/>
    <property type="match status" value="1"/>
</dbReference>
<dbReference type="NCBIfam" id="NF033788">
    <property type="entry name" value="HTH_metalloreg"/>
    <property type="match status" value="1"/>
</dbReference>
<keyword evidence="6" id="KW-1185">Reference proteome</keyword>
<comment type="caution">
    <text evidence="5">The sequence shown here is derived from an EMBL/GenBank/DDBJ whole genome shotgun (WGS) entry which is preliminary data.</text>
</comment>
<dbReference type="InterPro" id="IPR051081">
    <property type="entry name" value="HTH_MetalResp_TranReg"/>
</dbReference>
<dbReference type="InterPro" id="IPR001845">
    <property type="entry name" value="HTH_ArsR_DNA-bd_dom"/>
</dbReference>
<dbReference type="EMBL" id="JAEKNR010000178">
    <property type="protein sequence ID" value="MBJ7599950.1"/>
    <property type="molecule type" value="Genomic_DNA"/>
</dbReference>
<gene>
    <name evidence="5" type="ORF">JF922_17970</name>
</gene>
<dbReference type="Proteomes" id="UP000612893">
    <property type="component" value="Unassembled WGS sequence"/>
</dbReference>
<dbReference type="RefSeq" id="WP_338203610.1">
    <property type="nucleotide sequence ID" value="NZ_JAEKNR010000178.1"/>
</dbReference>
<dbReference type="Pfam" id="PF01022">
    <property type="entry name" value="HTH_5"/>
    <property type="match status" value="1"/>
</dbReference>
<dbReference type="SMART" id="SM00418">
    <property type="entry name" value="HTH_ARSR"/>
    <property type="match status" value="1"/>
</dbReference>
<sequence>MVVRELPMRQRGGVCGIPIAIDAGLATQTAELLKAMADPTRVAMVAALARSKAPVCICDFTSAFSLTQPTISHHMSKLKAAGLVEATRRGVWTYYELRGDLPATVARLVEAVVAGTLPRPSASS</sequence>
<dbReference type="AlphaFoldDB" id="A0A934K7V0"/>
<accession>A0A934K7V0</accession>
<evidence type="ECO:0000313" key="6">
    <source>
        <dbReference type="Proteomes" id="UP000612893"/>
    </source>
</evidence>